<accession>A0ABV0EN72</accession>
<protein>
    <submittedName>
        <fullName evidence="2">Uncharacterized protein</fullName>
    </submittedName>
</protein>
<gene>
    <name evidence="2" type="ORF">JZO67_002014</name>
</gene>
<keyword evidence="3" id="KW-1185">Reference proteome</keyword>
<evidence type="ECO:0000313" key="3">
    <source>
        <dbReference type="Proteomes" id="UP000664357"/>
    </source>
</evidence>
<reference evidence="2 3" key="1">
    <citation type="submission" date="2024-02" db="EMBL/GenBank/DDBJ databases">
        <title>The Genome Sequence of Enterococcus sp. DIV0159.</title>
        <authorList>
            <person name="Earl A."/>
            <person name="Manson A."/>
            <person name="Gilmore M."/>
            <person name="Sanders J."/>
            <person name="Shea T."/>
            <person name="Howe W."/>
            <person name="Livny J."/>
            <person name="Cuomo C."/>
            <person name="Neafsey D."/>
            <person name="Birren B."/>
        </authorList>
    </citation>
    <scope>NUCLEOTIDE SEQUENCE [LARGE SCALE GENOMIC DNA]</scope>
    <source>
        <strain evidence="2 3">665A</strain>
    </source>
</reference>
<organism evidence="2 3">
    <name type="scientific">Candidatus Enterococcus ferrettii</name>
    <dbReference type="NCBI Taxonomy" id="2815324"/>
    <lineage>
        <taxon>Bacteria</taxon>
        <taxon>Bacillati</taxon>
        <taxon>Bacillota</taxon>
        <taxon>Bacilli</taxon>
        <taxon>Lactobacillales</taxon>
        <taxon>Enterococcaceae</taxon>
        <taxon>Enterococcus</taxon>
    </lineage>
</organism>
<proteinExistence type="predicted"/>
<dbReference type="EMBL" id="JAFREL020000001">
    <property type="protein sequence ID" value="MEO1770063.1"/>
    <property type="molecule type" value="Genomic_DNA"/>
</dbReference>
<sequence length="54" mass="6329">MTIITLLCLLGIFTVVGLAITYYWKKERPSKEVAVAFILVDLIYIMIIYFDWIN</sequence>
<evidence type="ECO:0000256" key="1">
    <source>
        <dbReference type="SAM" id="Phobius"/>
    </source>
</evidence>
<keyword evidence="1" id="KW-0812">Transmembrane</keyword>
<evidence type="ECO:0000313" key="2">
    <source>
        <dbReference type="EMBL" id="MEO1770063.1"/>
    </source>
</evidence>
<feature type="transmembrane region" description="Helical" evidence="1">
    <location>
        <begin position="33"/>
        <end position="52"/>
    </location>
</feature>
<name>A0ABV0EN72_9ENTE</name>
<comment type="caution">
    <text evidence="2">The sequence shown here is derived from an EMBL/GenBank/DDBJ whole genome shotgun (WGS) entry which is preliminary data.</text>
</comment>
<keyword evidence="1" id="KW-0472">Membrane</keyword>
<dbReference type="RefSeq" id="WP_207701467.1">
    <property type="nucleotide sequence ID" value="NZ_JAFREL020000001.1"/>
</dbReference>
<keyword evidence="1" id="KW-1133">Transmembrane helix</keyword>
<dbReference type="Proteomes" id="UP000664357">
    <property type="component" value="Unassembled WGS sequence"/>
</dbReference>